<name>A0A210PEK0_MIZYE</name>
<evidence type="ECO:0000256" key="6">
    <source>
        <dbReference type="ARBA" id="ARBA00022946"/>
    </source>
</evidence>
<evidence type="ECO:0000256" key="7">
    <source>
        <dbReference type="ARBA" id="ARBA00023065"/>
    </source>
</evidence>
<dbReference type="HAMAP" id="MF_00530">
    <property type="entry name" value="ATP_synth_epsil_bac"/>
    <property type="match status" value="1"/>
</dbReference>
<reference evidence="14 15" key="1">
    <citation type="journal article" date="2017" name="Nat. Ecol. Evol.">
        <title>Scallop genome provides insights into evolution of bilaterian karyotype and development.</title>
        <authorList>
            <person name="Wang S."/>
            <person name="Zhang J."/>
            <person name="Jiao W."/>
            <person name="Li J."/>
            <person name="Xun X."/>
            <person name="Sun Y."/>
            <person name="Guo X."/>
            <person name="Huan P."/>
            <person name="Dong B."/>
            <person name="Zhang L."/>
            <person name="Hu X."/>
            <person name="Sun X."/>
            <person name="Wang J."/>
            <person name="Zhao C."/>
            <person name="Wang Y."/>
            <person name="Wang D."/>
            <person name="Huang X."/>
            <person name="Wang R."/>
            <person name="Lv J."/>
            <person name="Li Y."/>
            <person name="Zhang Z."/>
            <person name="Liu B."/>
            <person name="Lu W."/>
            <person name="Hui Y."/>
            <person name="Liang J."/>
            <person name="Zhou Z."/>
            <person name="Hou R."/>
            <person name="Li X."/>
            <person name="Liu Y."/>
            <person name="Li H."/>
            <person name="Ning X."/>
            <person name="Lin Y."/>
            <person name="Zhao L."/>
            <person name="Xing Q."/>
            <person name="Dou J."/>
            <person name="Li Y."/>
            <person name="Mao J."/>
            <person name="Guo H."/>
            <person name="Dou H."/>
            <person name="Li T."/>
            <person name="Mu C."/>
            <person name="Jiang W."/>
            <person name="Fu Q."/>
            <person name="Fu X."/>
            <person name="Miao Y."/>
            <person name="Liu J."/>
            <person name="Yu Q."/>
            <person name="Li R."/>
            <person name="Liao H."/>
            <person name="Li X."/>
            <person name="Kong Y."/>
            <person name="Jiang Z."/>
            <person name="Chourrout D."/>
            <person name="Li R."/>
            <person name="Bao Z."/>
        </authorList>
    </citation>
    <scope>NUCLEOTIDE SEQUENCE [LARGE SCALE GENOMIC DNA]</scope>
    <source>
        <strain evidence="14 15">PY_sf001</strain>
    </source>
</reference>
<keyword evidence="8" id="KW-0496">Mitochondrion</keyword>
<dbReference type="PANTHER" id="PTHR13822">
    <property type="entry name" value="ATP SYNTHASE DELTA/EPSILON CHAIN"/>
    <property type="match status" value="1"/>
</dbReference>
<proteinExistence type="inferred from homology"/>
<evidence type="ECO:0000256" key="12">
    <source>
        <dbReference type="ARBA" id="ARBA00031669"/>
    </source>
</evidence>
<comment type="subcellular location">
    <subcellularLocation>
        <location evidence="1">Mitochondrion inner membrane</location>
    </subcellularLocation>
</comment>
<dbReference type="GO" id="GO:0045259">
    <property type="term" value="C:proton-transporting ATP synthase complex"/>
    <property type="evidence" value="ECO:0007669"/>
    <property type="project" value="UniProtKB-KW"/>
</dbReference>
<gene>
    <name evidence="14" type="ORF">KP79_PYT08697</name>
</gene>
<feature type="domain" description="ATP synthase F1 complex delta/epsilon subunit N-terminal" evidence="13">
    <location>
        <begin position="35"/>
        <end position="114"/>
    </location>
</feature>
<dbReference type="InterPro" id="IPR036771">
    <property type="entry name" value="ATPsynth_dsu/esu_N"/>
</dbReference>
<dbReference type="InterPro" id="IPR001469">
    <property type="entry name" value="ATP_synth_F1_dsu/esu"/>
</dbReference>
<sequence>MALFRQLWKAPVLARQCSRVIASAPTNRGYADMPFSFASPNAIYYNSQNVKQVDVPGLNETFGILPTHVPLVTVLQPGVMSVIEESGTTKKFFVSSGSVTINKDSTVQILAEEAYPLENLDSQAIKAGLAEAQKNAQAASTERGKVEAQIAVSCYEAMSRAVDSGP</sequence>
<dbReference type="FunFam" id="2.60.15.10:FF:000004">
    <property type="entry name" value="ATP synthase subunit delta, mitochondrial"/>
    <property type="match status" value="1"/>
</dbReference>
<keyword evidence="3" id="KW-0813">Transport</keyword>
<dbReference type="Gene3D" id="1.20.5.440">
    <property type="entry name" value="ATP synthase delta/epsilon subunit, C-terminal domain"/>
    <property type="match status" value="1"/>
</dbReference>
<evidence type="ECO:0000313" key="14">
    <source>
        <dbReference type="EMBL" id="OWF34897.1"/>
    </source>
</evidence>
<evidence type="ECO:0000256" key="4">
    <source>
        <dbReference type="ARBA" id="ARBA00022781"/>
    </source>
</evidence>
<evidence type="ECO:0000256" key="11">
    <source>
        <dbReference type="ARBA" id="ARBA00023310"/>
    </source>
</evidence>
<dbReference type="EMBL" id="NEDP02076747">
    <property type="protein sequence ID" value="OWF34897.1"/>
    <property type="molecule type" value="Genomic_DNA"/>
</dbReference>
<keyword evidence="7" id="KW-0406">Ion transport</keyword>
<evidence type="ECO:0000313" key="15">
    <source>
        <dbReference type="Proteomes" id="UP000242188"/>
    </source>
</evidence>
<evidence type="ECO:0000259" key="13">
    <source>
        <dbReference type="Pfam" id="PF02823"/>
    </source>
</evidence>
<comment type="similarity">
    <text evidence="2">Belongs to the ATPase epsilon chain family.</text>
</comment>
<evidence type="ECO:0000256" key="3">
    <source>
        <dbReference type="ARBA" id="ARBA00022448"/>
    </source>
</evidence>
<keyword evidence="10" id="KW-0139">CF(1)</keyword>
<evidence type="ECO:0000256" key="9">
    <source>
        <dbReference type="ARBA" id="ARBA00023136"/>
    </source>
</evidence>
<dbReference type="AlphaFoldDB" id="A0A210PEK0"/>
<dbReference type="OrthoDB" id="270171at2759"/>
<protein>
    <recommendedName>
        <fullName evidence="12">F-ATPase delta subunit</fullName>
    </recommendedName>
</protein>
<dbReference type="CDD" id="cd12152">
    <property type="entry name" value="F1-ATPase_delta"/>
    <property type="match status" value="1"/>
</dbReference>
<keyword evidence="15" id="KW-1185">Reference proteome</keyword>
<dbReference type="NCBIfam" id="TIGR01216">
    <property type="entry name" value="ATP_synt_epsi"/>
    <property type="match status" value="1"/>
</dbReference>
<dbReference type="Proteomes" id="UP000242188">
    <property type="component" value="Unassembled WGS sequence"/>
</dbReference>
<keyword evidence="5" id="KW-0999">Mitochondrion inner membrane</keyword>
<dbReference type="InterPro" id="IPR020546">
    <property type="entry name" value="ATP_synth_F1_dsu/esu_N"/>
</dbReference>
<keyword evidence="9" id="KW-0472">Membrane</keyword>
<comment type="caution">
    <text evidence="14">The sequence shown here is derived from an EMBL/GenBank/DDBJ whole genome shotgun (WGS) entry which is preliminary data.</text>
</comment>
<dbReference type="GO" id="GO:0046933">
    <property type="term" value="F:proton-transporting ATP synthase activity, rotational mechanism"/>
    <property type="evidence" value="ECO:0007669"/>
    <property type="project" value="InterPro"/>
</dbReference>
<dbReference type="STRING" id="6573.A0A210PEK0"/>
<dbReference type="Gene3D" id="2.60.15.10">
    <property type="entry name" value="F0F1 ATP synthase delta/epsilon subunit, N-terminal"/>
    <property type="match status" value="1"/>
</dbReference>
<evidence type="ECO:0000256" key="5">
    <source>
        <dbReference type="ARBA" id="ARBA00022792"/>
    </source>
</evidence>
<dbReference type="PANTHER" id="PTHR13822:SF7">
    <property type="entry name" value="ATP SYNTHASE SUBUNIT DELTA, MITOCHONDRIAL"/>
    <property type="match status" value="1"/>
</dbReference>
<evidence type="ECO:0000256" key="10">
    <source>
        <dbReference type="ARBA" id="ARBA00023196"/>
    </source>
</evidence>
<evidence type="ECO:0000256" key="2">
    <source>
        <dbReference type="ARBA" id="ARBA00005712"/>
    </source>
</evidence>
<keyword evidence="4" id="KW-0375">Hydrogen ion transport</keyword>
<dbReference type="SUPFAM" id="SSF51344">
    <property type="entry name" value="Epsilon subunit of F1F0-ATP synthase N-terminal domain"/>
    <property type="match status" value="1"/>
</dbReference>
<accession>A0A210PEK0</accession>
<dbReference type="Pfam" id="PF02823">
    <property type="entry name" value="ATP-synt_DE_N"/>
    <property type="match status" value="1"/>
</dbReference>
<evidence type="ECO:0000256" key="8">
    <source>
        <dbReference type="ARBA" id="ARBA00023128"/>
    </source>
</evidence>
<organism evidence="14 15">
    <name type="scientific">Mizuhopecten yessoensis</name>
    <name type="common">Japanese scallop</name>
    <name type="synonym">Patinopecten yessoensis</name>
    <dbReference type="NCBI Taxonomy" id="6573"/>
    <lineage>
        <taxon>Eukaryota</taxon>
        <taxon>Metazoa</taxon>
        <taxon>Spiralia</taxon>
        <taxon>Lophotrochozoa</taxon>
        <taxon>Mollusca</taxon>
        <taxon>Bivalvia</taxon>
        <taxon>Autobranchia</taxon>
        <taxon>Pteriomorphia</taxon>
        <taxon>Pectinida</taxon>
        <taxon>Pectinoidea</taxon>
        <taxon>Pectinidae</taxon>
        <taxon>Mizuhopecten</taxon>
    </lineage>
</organism>
<keyword evidence="6" id="KW-0809">Transit peptide</keyword>
<dbReference type="GO" id="GO:0005743">
    <property type="term" value="C:mitochondrial inner membrane"/>
    <property type="evidence" value="ECO:0007669"/>
    <property type="project" value="UniProtKB-SubCell"/>
</dbReference>
<keyword evidence="11" id="KW-0066">ATP synthesis</keyword>
<evidence type="ECO:0000256" key="1">
    <source>
        <dbReference type="ARBA" id="ARBA00004273"/>
    </source>
</evidence>